<sequence>MRPKRKSLKTSYGYPALAEILRQYSSGPSDSEELYRRMLLNLLIGNTDDHSRSILVRPEYQLRTLKC</sequence>
<keyword evidence="5" id="KW-1185">Reference proteome</keyword>
<dbReference type="Pfam" id="PF07804">
    <property type="entry name" value="HipA_C"/>
    <property type="match status" value="1"/>
</dbReference>
<organism evidence="4 5">
    <name type="scientific">Rheinheimera tangshanensis</name>
    <dbReference type="NCBI Taxonomy" id="400153"/>
    <lineage>
        <taxon>Bacteria</taxon>
        <taxon>Pseudomonadati</taxon>
        <taxon>Pseudomonadota</taxon>
        <taxon>Gammaproteobacteria</taxon>
        <taxon>Chromatiales</taxon>
        <taxon>Chromatiaceae</taxon>
        <taxon>Rheinheimera</taxon>
    </lineage>
</organism>
<dbReference type="GO" id="GO:0016301">
    <property type="term" value="F:kinase activity"/>
    <property type="evidence" value="ECO:0007669"/>
    <property type="project" value="UniProtKB-KW"/>
</dbReference>
<feature type="domain" description="HipA-like C-terminal" evidence="3">
    <location>
        <begin position="12"/>
        <end position="52"/>
    </location>
</feature>
<dbReference type="InterPro" id="IPR012893">
    <property type="entry name" value="HipA-like_C"/>
</dbReference>
<proteinExistence type="predicted"/>
<dbReference type="Proteomes" id="UP000321814">
    <property type="component" value="Unassembled WGS sequence"/>
</dbReference>
<reference evidence="4 5" key="1">
    <citation type="submission" date="2019-08" db="EMBL/GenBank/DDBJ databases">
        <title>Draft genome analysis of Rheinheimera tangshanensis isolated from the roots of fresh rice plants (Oryza sativa).</title>
        <authorList>
            <person name="Yu Q."/>
            <person name="Qi Y."/>
            <person name="Zhang H."/>
            <person name="Pu J."/>
        </authorList>
    </citation>
    <scope>NUCLEOTIDE SEQUENCE [LARGE SCALE GENOMIC DNA]</scope>
    <source>
        <strain evidence="4 5">JA3-B52</strain>
    </source>
</reference>
<dbReference type="AlphaFoldDB" id="A0A5C8LRM1"/>
<dbReference type="EMBL" id="VRLR01000008">
    <property type="protein sequence ID" value="TXK80011.1"/>
    <property type="molecule type" value="Genomic_DNA"/>
</dbReference>
<dbReference type="OrthoDB" id="9805913at2"/>
<dbReference type="RefSeq" id="WP_147904736.1">
    <property type="nucleotide sequence ID" value="NZ_BAAAGC010000005.1"/>
</dbReference>
<evidence type="ECO:0000313" key="5">
    <source>
        <dbReference type="Proteomes" id="UP000321814"/>
    </source>
</evidence>
<evidence type="ECO:0000259" key="3">
    <source>
        <dbReference type="Pfam" id="PF07804"/>
    </source>
</evidence>
<keyword evidence="1" id="KW-0808">Transferase</keyword>
<keyword evidence="2" id="KW-0418">Kinase</keyword>
<gene>
    <name evidence="4" type="ORF">FU839_12700</name>
</gene>
<comment type="caution">
    <text evidence="4">The sequence shown here is derived from an EMBL/GenBank/DDBJ whole genome shotgun (WGS) entry which is preliminary data.</text>
</comment>
<evidence type="ECO:0000313" key="4">
    <source>
        <dbReference type="EMBL" id="TXK80011.1"/>
    </source>
</evidence>
<evidence type="ECO:0000256" key="1">
    <source>
        <dbReference type="ARBA" id="ARBA00022679"/>
    </source>
</evidence>
<protein>
    <submittedName>
        <fullName evidence="4">HipA domain-containing protein</fullName>
    </submittedName>
</protein>
<accession>A0A5C8LRM1</accession>
<evidence type="ECO:0000256" key="2">
    <source>
        <dbReference type="ARBA" id="ARBA00022777"/>
    </source>
</evidence>
<name>A0A5C8LRM1_9GAMM</name>